<dbReference type="InterPro" id="IPR003439">
    <property type="entry name" value="ABC_transporter-like_ATP-bd"/>
</dbReference>
<evidence type="ECO:0000313" key="7">
    <source>
        <dbReference type="EMBL" id="GLR88249.1"/>
    </source>
</evidence>
<dbReference type="Gene3D" id="3.40.50.300">
    <property type="entry name" value="P-loop containing nucleotide triphosphate hydrolases"/>
    <property type="match status" value="1"/>
</dbReference>
<dbReference type="PANTHER" id="PTHR46743:SF2">
    <property type="entry name" value="TEICHOIC ACIDS EXPORT ATP-BINDING PROTEIN TAGH"/>
    <property type="match status" value="1"/>
</dbReference>
<dbReference type="InterPro" id="IPR017871">
    <property type="entry name" value="ABC_transporter-like_CS"/>
</dbReference>
<evidence type="ECO:0000313" key="8">
    <source>
        <dbReference type="Proteomes" id="UP001156905"/>
    </source>
</evidence>
<dbReference type="GO" id="GO:0005524">
    <property type="term" value="F:ATP binding"/>
    <property type="evidence" value="ECO:0007669"/>
    <property type="project" value="UniProtKB-KW"/>
</dbReference>
<feature type="domain" description="ABC transporter" evidence="6">
    <location>
        <begin position="23"/>
        <end position="243"/>
    </location>
</feature>
<sequence>MASISLRNASLDYPLYGAYDHSLKRRLLGHLIREQSGMRIIRAVDNITIEAEAGARIGLAGPNGSGKSTLLRLIAGVYPPSCGSVAIKGNIVPLLGLNAGVNLDFVAEDNIALLLRISGRKPTRAIIDEIWAFTELEERMQRLPLRMFSSGMLMRVLFATATAFPADILLLDEWLSVVDENFSAKAQARLIKLVSQAAIVIIASHDQPLLRRTCSTIINLDHGRVASTVAVEPPATHPFELREKRA</sequence>
<dbReference type="EMBL" id="BSOW01000018">
    <property type="protein sequence ID" value="GLR88249.1"/>
    <property type="molecule type" value="Genomic_DNA"/>
</dbReference>
<keyword evidence="3" id="KW-0547">Nucleotide-binding</keyword>
<reference evidence="8" key="1">
    <citation type="journal article" date="2019" name="Int. J. Syst. Evol. Microbiol.">
        <title>The Global Catalogue of Microorganisms (GCM) 10K type strain sequencing project: providing services to taxonomists for standard genome sequencing and annotation.</title>
        <authorList>
            <consortium name="The Broad Institute Genomics Platform"/>
            <consortium name="The Broad Institute Genome Sequencing Center for Infectious Disease"/>
            <person name="Wu L."/>
            <person name="Ma J."/>
        </authorList>
    </citation>
    <scope>NUCLEOTIDE SEQUENCE [LARGE SCALE GENOMIC DNA]</scope>
    <source>
        <strain evidence="8">NBRC 102520</strain>
    </source>
</reference>
<gene>
    <name evidence="7" type="ORF">GCM10007857_49610</name>
</gene>
<dbReference type="RefSeq" id="WP_284269543.1">
    <property type="nucleotide sequence ID" value="NZ_BSOW01000018.1"/>
</dbReference>
<keyword evidence="2" id="KW-0813">Transport</keyword>
<evidence type="ECO:0000256" key="1">
    <source>
        <dbReference type="ARBA" id="ARBA00005417"/>
    </source>
</evidence>
<name>A0ABQ6B469_9BRAD</name>
<dbReference type="InterPro" id="IPR003593">
    <property type="entry name" value="AAA+_ATPase"/>
</dbReference>
<comment type="caution">
    <text evidence="7">The sequence shown here is derived from an EMBL/GenBank/DDBJ whole genome shotgun (WGS) entry which is preliminary data.</text>
</comment>
<keyword evidence="4 7" id="KW-0067">ATP-binding</keyword>
<dbReference type="SUPFAM" id="SSF52540">
    <property type="entry name" value="P-loop containing nucleoside triphosphate hydrolases"/>
    <property type="match status" value="1"/>
</dbReference>
<dbReference type="InterPro" id="IPR050683">
    <property type="entry name" value="Bact_Polysacc_Export_ATP-bd"/>
</dbReference>
<keyword evidence="8" id="KW-1185">Reference proteome</keyword>
<evidence type="ECO:0000256" key="2">
    <source>
        <dbReference type="ARBA" id="ARBA00022448"/>
    </source>
</evidence>
<evidence type="ECO:0000256" key="3">
    <source>
        <dbReference type="ARBA" id="ARBA00022741"/>
    </source>
</evidence>
<dbReference type="PROSITE" id="PS50893">
    <property type="entry name" value="ABC_TRANSPORTER_2"/>
    <property type="match status" value="1"/>
</dbReference>
<dbReference type="Pfam" id="PF00005">
    <property type="entry name" value="ABC_tran"/>
    <property type="match status" value="1"/>
</dbReference>
<dbReference type="Proteomes" id="UP001156905">
    <property type="component" value="Unassembled WGS sequence"/>
</dbReference>
<evidence type="ECO:0000256" key="4">
    <source>
        <dbReference type="ARBA" id="ARBA00022840"/>
    </source>
</evidence>
<protein>
    <submittedName>
        <fullName evidence="7">Sugar ABC transporter ATP-binding protein</fullName>
    </submittedName>
</protein>
<organism evidence="7 8">
    <name type="scientific">Bradyrhizobium iriomotense</name>
    <dbReference type="NCBI Taxonomy" id="441950"/>
    <lineage>
        <taxon>Bacteria</taxon>
        <taxon>Pseudomonadati</taxon>
        <taxon>Pseudomonadota</taxon>
        <taxon>Alphaproteobacteria</taxon>
        <taxon>Hyphomicrobiales</taxon>
        <taxon>Nitrobacteraceae</taxon>
        <taxon>Bradyrhizobium</taxon>
    </lineage>
</organism>
<dbReference type="InterPro" id="IPR015860">
    <property type="entry name" value="ABC_transpr_TagH-like"/>
</dbReference>
<dbReference type="SMART" id="SM00382">
    <property type="entry name" value="AAA"/>
    <property type="match status" value="1"/>
</dbReference>
<comment type="function">
    <text evidence="5">Involved in beta-(1--&gt;2)glucan export. Transmembrane domains (TMD) form a pore in the inner membrane and the ATP-binding domain (NBD) is responsible for energy generation.</text>
</comment>
<evidence type="ECO:0000259" key="6">
    <source>
        <dbReference type="PROSITE" id="PS50893"/>
    </source>
</evidence>
<dbReference type="CDD" id="cd03220">
    <property type="entry name" value="ABC_KpsT_Wzt"/>
    <property type="match status" value="1"/>
</dbReference>
<accession>A0ABQ6B469</accession>
<comment type="similarity">
    <text evidence="1">Belongs to the ABC transporter superfamily.</text>
</comment>
<evidence type="ECO:0000256" key="5">
    <source>
        <dbReference type="ARBA" id="ARBA00024722"/>
    </source>
</evidence>
<proteinExistence type="inferred from homology"/>
<dbReference type="InterPro" id="IPR027417">
    <property type="entry name" value="P-loop_NTPase"/>
</dbReference>
<dbReference type="PROSITE" id="PS00211">
    <property type="entry name" value="ABC_TRANSPORTER_1"/>
    <property type="match status" value="1"/>
</dbReference>
<dbReference type="PANTHER" id="PTHR46743">
    <property type="entry name" value="TEICHOIC ACIDS EXPORT ATP-BINDING PROTEIN TAGH"/>
    <property type="match status" value="1"/>
</dbReference>